<dbReference type="STRING" id="5643.A0A060SZB2"/>
<evidence type="ECO:0000259" key="2">
    <source>
        <dbReference type="Pfam" id="PF24626"/>
    </source>
</evidence>
<organism evidence="3 4">
    <name type="scientific">Pycnoporus cinnabarinus</name>
    <name type="common">Cinnabar-red polypore</name>
    <name type="synonym">Trametes cinnabarina</name>
    <dbReference type="NCBI Taxonomy" id="5643"/>
    <lineage>
        <taxon>Eukaryota</taxon>
        <taxon>Fungi</taxon>
        <taxon>Dikarya</taxon>
        <taxon>Basidiomycota</taxon>
        <taxon>Agaricomycotina</taxon>
        <taxon>Agaricomycetes</taxon>
        <taxon>Polyporales</taxon>
        <taxon>Polyporaceae</taxon>
        <taxon>Trametes</taxon>
    </lineage>
</organism>
<feature type="compositionally biased region" description="Polar residues" evidence="1">
    <location>
        <begin position="344"/>
        <end position="361"/>
    </location>
</feature>
<sequence>MAKRRAAGNVTFKKGDKVFLESTNLSLPYPNRKLAPKREGPFVIDQVMGPATVKLRLPSTWKIHPVFHTSLISHYRTTPEHGPNYVTPPPDVINGEEEWEIESIINHRKPARGGIHLPSIDDIDPFFDHASLSSLPPQPSPQPSYQNPARQQTQPHVSDQQLLDQLIPDLSTILGQSPTYAHLPRLPTSSFGNGTFTDRVGWTLVHPDLRCAVNQLLGLRVAGLSAWADVYRSAADIVPALHLMRTFTLAHPGTDHDFHREVRAVLDTALIRTHQLADLSLGKIVYQVLDYPAFHAILPKPPYVTTTQPNPAYDGPGRVDCLPGALRHREEQAWDNLISTHAPLTSPNTANQQWGLPSVNSAHWGVSPTPWDGSDDKASNGDSDKENGRPDTPHPQVQAPPTTPTPSLPELQEDDEDDDSISEEARQYLRNFLFGLTRNTPLTTPTNALDVLATVASAERGIPTTPYLDDVVMTVNPNDLHLPMGGQV</sequence>
<dbReference type="Proteomes" id="UP000029665">
    <property type="component" value="Unassembled WGS sequence"/>
</dbReference>
<proteinExistence type="predicted"/>
<dbReference type="InterPro" id="IPR056924">
    <property type="entry name" value="SH3_Tf2-1"/>
</dbReference>
<dbReference type="Pfam" id="PF24626">
    <property type="entry name" value="SH3_Tf2-1"/>
    <property type="match status" value="1"/>
</dbReference>
<feature type="region of interest" description="Disordered" evidence="1">
    <location>
        <begin position="128"/>
        <end position="158"/>
    </location>
</feature>
<comment type="caution">
    <text evidence="3">The sequence shown here is derived from an EMBL/GenBank/DDBJ whole genome shotgun (WGS) entry which is preliminary data.</text>
</comment>
<protein>
    <recommendedName>
        <fullName evidence="2">Tf2-1-like SH3-like domain-containing protein</fullName>
    </recommendedName>
</protein>
<evidence type="ECO:0000313" key="3">
    <source>
        <dbReference type="EMBL" id="CDO77883.1"/>
    </source>
</evidence>
<dbReference type="AlphaFoldDB" id="A0A060SZB2"/>
<gene>
    <name evidence="3" type="ORF">BN946_scf184661.g1</name>
</gene>
<feature type="region of interest" description="Disordered" evidence="1">
    <location>
        <begin position="344"/>
        <end position="420"/>
    </location>
</feature>
<keyword evidence="4" id="KW-1185">Reference proteome</keyword>
<dbReference type="OrthoDB" id="2758757at2759"/>
<feature type="compositionally biased region" description="Polar residues" evidence="1">
    <location>
        <begin position="145"/>
        <end position="158"/>
    </location>
</feature>
<feature type="domain" description="Tf2-1-like SH3-like" evidence="2">
    <location>
        <begin position="15"/>
        <end position="76"/>
    </location>
</feature>
<feature type="compositionally biased region" description="Basic and acidic residues" evidence="1">
    <location>
        <begin position="374"/>
        <end position="392"/>
    </location>
</feature>
<accession>A0A060SZB2</accession>
<evidence type="ECO:0000313" key="4">
    <source>
        <dbReference type="Proteomes" id="UP000029665"/>
    </source>
</evidence>
<reference evidence="3" key="1">
    <citation type="submission" date="2014-01" db="EMBL/GenBank/DDBJ databases">
        <title>The genome of the white-rot fungus Pycnoporus cinnabarinus: a basidiomycete model with a versatile arsenal for lignocellulosic biomass breakdown.</title>
        <authorList>
            <person name="Levasseur A."/>
            <person name="Lomascolo A."/>
            <person name="Ruiz-Duenas F.J."/>
            <person name="Uzan E."/>
            <person name="Piumi F."/>
            <person name="Kues U."/>
            <person name="Ram A.F.J."/>
            <person name="Murat C."/>
            <person name="Haon M."/>
            <person name="Benoit I."/>
            <person name="Arfi Y."/>
            <person name="Chevret D."/>
            <person name="Drula E."/>
            <person name="Kwon M.J."/>
            <person name="Gouret P."/>
            <person name="Lesage-Meessen L."/>
            <person name="Lombard V."/>
            <person name="Mariette J."/>
            <person name="Noirot C."/>
            <person name="Park J."/>
            <person name="Patyshakuliyeva A."/>
            <person name="Wieneger R.A.B."/>
            <person name="Wosten H.A.B."/>
            <person name="Martin F."/>
            <person name="Coutinho P.M."/>
            <person name="de Vries R."/>
            <person name="Martinez A.T."/>
            <person name="Klopp C."/>
            <person name="Pontarotti P."/>
            <person name="Henrissat B."/>
            <person name="Record E."/>
        </authorList>
    </citation>
    <scope>NUCLEOTIDE SEQUENCE [LARGE SCALE GENOMIC DNA]</scope>
    <source>
        <strain evidence="3">BRFM137</strain>
    </source>
</reference>
<feature type="compositionally biased region" description="Acidic residues" evidence="1">
    <location>
        <begin position="411"/>
        <end position="420"/>
    </location>
</feature>
<name>A0A060SZB2_PYCCI</name>
<dbReference type="HOGENOM" id="CLU_043849_1_0_1"/>
<evidence type="ECO:0000256" key="1">
    <source>
        <dbReference type="SAM" id="MobiDB-lite"/>
    </source>
</evidence>
<dbReference type="EMBL" id="CCBP010000537">
    <property type="protein sequence ID" value="CDO77883.1"/>
    <property type="molecule type" value="Genomic_DNA"/>
</dbReference>